<keyword evidence="1" id="KW-0472">Membrane</keyword>
<gene>
    <name evidence="2" type="ORF">H5410_013448</name>
</gene>
<dbReference type="Proteomes" id="UP000824120">
    <property type="component" value="Chromosome 2"/>
</dbReference>
<evidence type="ECO:0000256" key="1">
    <source>
        <dbReference type="SAM" id="Phobius"/>
    </source>
</evidence>
<feature type="transmembrane region" description="Helical" evidence="1">
    <location>
        <begin position="32"/>
        <end position="54"/>
    </location>
</feature>
<organism evidence="2 3">
    <name type="scientific">Solanum commersonii</name>
    <name type="common">Commerson's wild potato</name>
    <name type="synonym">Commerson's nightshade</name>
    <dbReference type="NCBI Taxonomy" id="4109"/>
    <lineage>
        <taxon>Eukaryota</taxon>
        <taxon>Viridiplantae</taxon>
        <taxon>Streptophyta</taxon>
        <taxon>Embryophyta</taxon>
        <taxon>Tracheophyta</taxon>
        <taxon>Spermatophyta</taxon>
        <taxon>Magnoliopsida</taxon>
        <taxon>eudicotyledons</taxon>
        <taxon>Gunneridae</taxon>
        <taxon>Pentapetalae</taxon>
        <taxon>asterids</taxon>
        <taxon>lamiids</taxon>
        <taxon>Solanales</taxon>
        <taxon>Solanaceae</taxon>
        <taxon>Solanoideae</taxon>
        <taxon>Solaneae</taxon>
        <taxon>Solanum</taxon>
    </lineage>
</organism>
<keyword evidence="3" id="KW-1185">Reference proteome</keyword>
<sequence length="113" mass="13110">MEGMVSYPDQCSLVTFFFSSCRNGISYQYVNWHYAVNFILVLTLVPPAEVLLFGQRMMHVSLLESFFFSNVVSLIHFMLRIVRLGVLKYSKSFIKQKRSTGNLHGYTLWELAT</sequence>
<reference evidence="2 3" key="1">
    <citation type="submission" date="2020-09" db="EMBL/GenBank/DDBJ databases">
        <title>De no assembly of potato wild relative species, Solanum commersonii.</title>
        <authorList>
            <person name="Cho K."/>
        </authorList>
    </citation>
    <scope>NUCLEOTIDE SEQUENCE [LARGE SCALE GENOMIC DNA]</scope>
    <source>
        <strain evidence="2">LZ3.2</strain>
        <tissue evidence="2">Leaf</tissue>
    </source>
</reference>
<evidence type="ECO:0000313" key="2">
    <source>
        <dbReference type="EMBL" id="KAG5628230.1"/>
    </source>
</evidence>
<feature type="transmembrane region" description="Helical" evidence="1">
    <location>
        <begin position="66"/>
        <end position="87"/>
    </location>
</feature>
<keyword evidence="1" id="KW-1133">Transmembrane helix</keyword>
<name>A0A9J6AUM0_SOLCO</name>
<evidence type="ECO:0000313" key="3">
    <source>
        <dbReference type="Proteomes" id="UP000824120"/>
    </source>
</evidence>
<keyword evidence="1" id="KW-0812">Transmembrane</keyword>
<accession>A0A9J6AUM0</accession>
<comment type="caution">
    <text evidence="2">The sequence shown here is derived from an EMBL/GenBank/DDBJ whole genome shotgun (WGS) entry which is preliminary data.</text>
</comment>
<proteinExistence type="predicted"/>
<protein>
    <submittedName>
        <fullName evidence="2">Uncharacterized protein</fullName>
    </submittedName>
</protein>
<dbReference type="EMBL" id="JACXVP010000002">
    <property type="protein sequence ID" value="KAG5628230.1"/>
    <property type="molecule type" value="Genomic_DNA"/>
</dbReference>
<dbReference type="AlphaFoldDB" id="A0A9J6AUM0"/>